<evidence type="ECO:0000313" key="5">
    <source>
        <dbReference type="EMBL" id="CUM79898.1"/>
    </source>
</evidence>
<dbReference type="InterPro" id="IPR050908">
    <property type="entry name" value="SmbC-like"/>
</dbReference>
<dbReference type="Gene3D" id="3.20.80.10">
    <property type="entry name" value="Regulatory factor, effector binding domain"/>
    <property type="match status" value="1"/>
</dbReference>
<dbReference type="SMART" id="SM00342">
    <property type="entry name" value="HTH_ARAC"/>
    <property type="match status" value="1"/>
</dbReference>
<dbReference type="GO" id="GO:0043565">
    <property type="term" value="F:sequence-specific DNA binding"/>
    <property type="evidence" value="ECO:0007669"/>
    <property type="project" value="InterPro"/>
</dbReference>
<evidence type="ECO:0000259" key="4">
    <source>
        <dbReference type="PROSITE" id="PS01124"/>
    </source>
</evidence>
<keyword evidence="2" id="KW-0238">DNA-binding</keyword>
<evidence type="ECO:0000256" key="3">
    <source>
        <dbReference type="ARBA" id="ARBA00023163"/>
    </source>
</evidence>
<keyword evidence="1" id="KW-0805">Transcription regulation</keyword>
<evidence type="ECO:0000313" key="7">
    <source>
        <dbReference type="Proteomes" id="UP000095591"/>
    </source>
</evidence>
<dbReference type="RefSeq" id="WP_005862072.1">
    <property type="nucleotide sequence ID" value="NZ_CAXSKO010000005.1"/>
</dbReference>
<organism evidence="5 7">
    <name type="scientific">Parabacteroides distasonis</name>
    <dbReference type="NCBI Taxonomy" id="823"/>
    <lineage>
        <taxon>Bacteria</taxon>
        <taxon>Pseudomonadati</taxon>
        <taxon>Bacteroidota</taxon>
        <taxon>Bacteroidia</taxon>
        <taxon>Bacteroidales</taxon>
        <taxon>Tannerellaceae</taxon>
        <taxon>Parabacteroides</taxon>
    </lineage>
</organism>
<dbReference type="Gene3D" id="1.10.10.60">
    <property type="entry name" value="Homeodomain-like"/>
    <property type="match status" value="2"/>
</dbReference>
<dbReference type="InterPro" id="IPR011256">
    <property type="entry name" value="Reg_factor_effector_dom_sf"/>
</dbReference>
<evidence type="ECO:0000256" key="2">
    <source>
        <dbReference type="ARBA" id="ARBA00023125"/>
    </source>
</evidence>
<sequence length="205" mass="23715">MKPDTENIYQRKINQVIDYINANLHLPLRLDIIAGQVNVSERQLLRIMKGALNESLYAYVARQRVERAVLYMHTEDMSLADLASRVGYDNPQSFSKAFKKQFSVSPKAYMDKLRARLREETEKWSNASVGKEIIPSGMFGTIRLQKGKYAVYTLKGSYAGLQELYNTINIDFNYTKRHGMAFEEYVSYSEEDDDTQVTKIYIPIK</sequence>
<dbReference type="InterPro" id="IPR020449">
    <property type="entry name" value="Tscrpt_reg_AraC-type_HTH"/>
</dbReference>
<name>A0A173RRY5_PARDI</name>
<feature type="domain" description="HTH araC/xylS-type" evidence="4">
    <location>
        <begin position="14"/>
        <end position="112"/>
    </location>
</feature>
<proteinExistence type="predicted"/>
<accession>A0A173RRY5</accession>
<dbReference type="Proteomes" id="UP000095591">
    <property type="component" value="Unassembled WGS sequence"/>
</dbReference>
<reference evidence="6 8" key="2">
    <citation type="submission" date="2020-04" db="EMBL/GenBank/DDBJ databases">
        <title>Complete Genomes and Methylome analysis of CBBP consortium that reverse antibiotic-induced susceptibility to vancomycin-resistant Enterococcus faecium infection.</title>
        <authorList>
            <person name="Fomenkov A."/>
            <person name="Zhang Z."/>
            <person name="Pamer E."/>
            <person name="Roberts R.J."/>
        </authorList>
    </citation>
    <scope>NUCLEOTIDE SEQUENCE [LARGE SCALE GENOMIC DNA]</scope>
    <source>
        <strain evidence="8">CBBP</strain>
        <strain evidence="6">CBBP-1</strain>
    </source>
</reference>
<evidence type="ECO:0000256" key="1">
    <source>
        <dbReference type="ARBA" id="ARBA00023015"/>
    </source>
</evidence>
<dbReference type="PANTHER" id="PTHR40055">
    <property type="entry name" value="TRANSCRIPTIONAL REGULATOR YGIV-RELATED"/>
    <property type="match status" value="1"/>
</dbReference>
<dbReference type="Pfam" id="PF06445">
    <property type="entry name" value="GyrI-like"/>
    <property type="match status" value="1"/>
</dbReference>
<evidence type="ECO:0000313" key="6">
    <source>
        <dbReference type="EMBL" id="QJE27524.1"/>
    </source>
</evidence>
<dbReference type="GO" id="GO:0003700">
    <property type="term" value="F:DNA-binding transcription factor activity"/>
    <property type="evidence" value="ECO:0007669"/>
    <property type="project" value="InterPro"/>
</dbReference>
<dbReference type="PROSITE" id="PS01124">
    <property type="entry name" value="HTH_ARAC_FAMILY_2"/>
    <property type="match status" value="1"/>
</dbReference>
<dbReference type="EMBL" id="CP051672">
    <property type="protein sequence ID" value="QJE27524.1"/>
    <property type="molecule type" value="Genomic_DNA"/>
</dbReference>
<protein>
    <submittedName>
        <fullName evidence="6">AraC family transcriptional regulator</fullName>
    </submittedName>
    <submittedName>
        <fullName evidence="5">Regulatory protein soxS</fullName>
    </submittedName>
</protein>
<dbReference type="PANTHER" id="PTHR40055:SF1">
    <property type="entry name" value="TRANSCRIPTIONAL REGULATOR YGIV-RELATED"/>
    <property type="match status" value="1"/>
</dbReference>
<dbReference type="InterPro" id="IPR018062">
    <property type="entry name" value="HTH_AraC-typ_CS"/>
</dbReference>
<dbReference type="PRINTS" id="PR00032">
    <property type="entry name" value="HTHARAC"/>
</dbReference>
<evidence type="ECO:0000313" key="8">
    <source>
        <dbReference type="Proteomes" id="UP000501982"/>
    </source>
</evidence>
<dbReference type="Pfam" id="PF12833">
    <property type="entry name" value="HTH_18"/>
    <property type="match status" value="1"/>
</dbReference>
<dbReference type="AlphaFoldDB" id="A0A173RRY5"/>
<dbReference type="EMBL" id="CYXP01000001">
    <property type="protein sequence ID" value="CUM79898.1"/>
    <property type="molecule type" value="Genomic_DNA"/>
</dbReference>
<dbReference type="PROSITE" id="PS00041">
    <property type="entry name" value="HTH_ARAC_FAMILY_1"/>
    <property type="match status" value="1"/>
</dbReference>
<dbReference type="InterPro" id="IPR009057">
    <property type="entry name" value="Homeodomain-like_sf"/>
</dbReference>
<dbReference type="Proteomes" id="UP000501982">
    <property type="component" value="Chromosome"/>
</dbReference>
<dbReference type="SUPFAM" id="SSF55136">
    <property type="entry name" value="Probable bacterial effector-binding domain"/>
    <property type="match status" value="1"/>
</dbReference>
<dbReference type="SUPFAM" id="SSF46689">
    <property type="entry name" value="Homeodomain-like"/>
    <property type="match status" value="2"/>
</dbReference>
<dbReference type="InterPro" id="IPR018060">
    <property type="entry name" value="HTH_AraC"/>
</dbReference>
<keyword evidence="3" id="KW-0804">Transcription</keyword>
<dbReference type="InterPro" id="IPR029442">
    <property type="entry name" value="GyrI-like"/>
</dbReference>
<gene>
    <name evidence="5" type="primary">soxS_1</name>
    <name evidence="5" type="ORF">ERS852429_00628</name>
    <name evidence="6" type="ORF">HHO38_03905</name>
</gene>
<reference evidence="5 7" key="1">
    <citation type="submission" date="2015-09" db="EMBL/GenBank/DDBJ databases">
        <authorList>
            <consortium name="Pathogen Informatics"/>
        </authorList>
    </citation>
    <scope>NUCLEOTIDE SEQUENCE [LARGE SCALE GENOMIC DNA]</scope>
    <source>
        <strain evidence="5 7">2789STDY5608872</strain>
    </source>
</reference>